<name>A0AAW1LVP8_POPJA</name>
<protein>
    <submittedName>
        <fullName evidence="2">Uncharacterized protein</fullName>
    </submittedName>
</protein>
<comment type="caution">
    <text evidence="2">The sequence shown here is derived from an EMBL/GenBank/DDBJ whole genome shotgun (WGS) entry which is preliminary data.</text>
</comment>
<dbReference type="EMBL" id="JASPKY010000093">
    <property type="protein sequence ID" value="KAK9737946.1"/>
    <property type="molecule type" value="Genomic_DNA"/>
</dbReference>
<feature type="region of interest" description="Disordered" evidence="1">
    <location>
        <begin position="39"/>
        <end position="66"/>
    </location>
</feature>
<reference evidence="2 3" key="1">
    <citation type="journal article" date="2024" name="BMC Genomics">
        <title>De novo assembly and annotation of Popillia japonica's genome with initial clues to its potential as an invasive pest.</title>
        <authorList>
            <person name="Cucini C."/>
            <person name="Boschi S."/>
            <person name="Funari R."/>
            <person name="Cardaioli E."/>
            <person name="Iannotti N."/>
            <person name="Marturano G."/>
            <person name="Paoli F."/>
            <person name="Bruttini M."/>
            <person name="Carapelli A."/>
            <person name="Frati F."/>
            <person name="Nardi F."/>
        </authorList>
    </citation>
    <scope>NUCLEOTIDE SEQUENCE [LARGE SCALE GENOMIC DNA]</scope>
    <source>
        <strain evidence="2">DMR45628</strain>
    </source>
</reference>
<accession>A0AAW1LVP8</accession>
<sequence length="133" mass="15318">MPTCKSGLCGSRYTSDVRILLRPELLQHERTLQLIHRRLRQQDHEDEDARQEPVQGTGESSDNCDQRHQLGGQIEAVYLDQAFHLFLSDIDDAGSIVKNISELNLVKEMNRKTSGKNDNDVYCEENVLCQYWV</sequence>
<evidence type="ECO:0000256" key="1">
    <source>
        <dbReference type="SAM" id="MobiDB-lite"/>
    </source>
</evidence>
<organism evidence="2 3">
    <name type="scientific">Popillia japonica</name>
    <name type="common">Japanese beetle</name>
    <dbReference type="NCBI Taxonomy" id="7064"/>
    <lineage>
        <taxon>Eukaryota</taxon>
        <taxon>Metazoa</taxon>
        <taxon>Ecdysozoa</taxon>
        <taxon>Arthropoda</taxon>
        <taxon>Hexapoda</taxon>
        <taxon>Insecta</taxon>
        <taxon>Pterygota</taxon>
        <taxon>Neoptera</taxon>
        <taxon>Endopterygota</taxon>
        <taxon>Coleoptera</taxon>
        <taxon>Polyphaga</taxon>
        <taxon>Scarabaeiformia</taxon>
        <taxon>Scarabaeidae</taxon>
        <taxon>Rutelinae</taxon>
        <taxon>Popillia</taxon>
    </lineage>
</organism>
<gene>
    <name evidence="2" type="ORF">QE152_g10307</name>
</gene>
<evidence type="ECO:0000313" key="2">
    <source>
        <dbReference type="EMBL" id="KAK9737946.1"/>
    </source>
</evidence>
<dbReference type="AlphaFoldDB" id="A0AAW1LVP8"/>
<keyword evidence="3" id="KW-1185">Reference proteome</keyword>
<proteinExistence type="predicted"/>
<dbReference type="Proteomes" id="UP001458880">
    <property type="component" value="Unassembled WGS sequence"/>
</dbReference>
<evidence type="ECO:0000313" key="3">
    <source>
        <dbReference type="Proteomes" id="UP001458880"/>
    </source>
</evidence>